<evidence type="ECO:0000313" key="2">
    <source>
        <dbReference type="EMBL" id="BDW93395.1"/>
    </source>
</evidence>
<keyword evidence="3" id="KW-1185">Reference proteome</keyword>
<dbReference type="CDD" id="cd06587">
    <property type="entry name" value="VOC"/>
    <property type="match status" value="1"/>
</dbReference>
<organism evidence="2 3">
    <name type="scientific">Flagellimonas marinaquae</name>
    <dbReference type="NCBI Taxonomy" id="254955"/>
    <lineage>
        <taxon>Bacteria</taxon>
        <taxon>Pseudomonadati</taxon>
        <taxon>Bacteroidota</taxon>
        <taxon>Flavobacteriia</taxon>
        <taxon>Flavobacteriales</taxon>
        <taxon>Flavobacteriaceae</taxon>
        <taxon>Flagellimonas</taxon>
    </lineage>
</organism>
<dbReference type="RefSeq" id="WP_338193838.1">
    <property type="nucleotide sequence ID" value="NZ_AP027268.1"/>
</dbReference>
<dbReference type="InterPro" id="IPR037523">
    <property type="entry name" value="VOC_core"/>
</dbReference>
<dbReference type="InterPro" id="IPR004360">
    <property type="entry name" value="Glyas_Fos-R_dOase_dom"/>
</dbReference>
<dbReference type="Pfam" id="PF00903">
    <property type="entry name" value="Glyoxalase"/>
    <property type="match status" value="1"/>
</dbReference>
<dbReference type="PROSITE" id="PS51819">
    <property type="entry name" value="VOC"/>
    <property type="match status" value="1"/>
</dbReference>
<evidence type="ECO:0000313" key="3">
    <source>
        <dbReference type="Proteomes" id="UP001330184"/>
    </source>
</evidence>
<protein>
    <recommendedName>
        <fullName evidence="1">VOC domain-containing protein</fullName>
    </recommendedName>
</protein>
<dbReference type="Gene3D" id="3.10.180.10">
    <property type="entry name" value="2,3-Dihydroxybiphenyl 1,2-Dioxygenase, domain 1"/>
    <property type="match status" value="1"/>
</dbReference>
<name>A0AA48KPN2_9FLAO</name>
<proteinExistence type="predicted"/>
<evidence type="ECO:0000259" key="1">
    <source>
        <dbReference type="PROSITE" id="PS51819"/>
    </source>
</evidence>
<sequence length="130" mass="15109">MNLNQITVPSLDLTKSIPFYEKLGLKLIVKSLPHYARFECPNGNSTLSIHQTDELPKGDGIYVYFECKNLDENVEKIKSKGIQFDQEPTDQRWLWREARLKDVDGNQLILFYGGENRLNPPWRIENGNKN</sequence>
<dbReference type="AlphaFoldDB" id="A0AA48KPN2"/>
<gene>
    <name evidence="2" type="ORF">MACH07_22270</name>
</gene>
<feature type="domain" description="VOC" evidence="1">
    <location>
        <begin position="2"/>
        <end position="113"/>
    </location>
</feature>
<accession>A0AA48KPN2</accession>
<dbReference type="EMBL" id="AP027268">
    <property type="protein sequence ID" value="BDW93395.1"/>
    <property type="molecule type" value="Genomic_DNA"/>
</dbReference>
<dbReference type="InterPro" id="IPR029068">
    <property type="entry name" value="Glyas_Bleomycin-R_OHBP_Dase"/>
</dbReference>
<dbReference type="Proteomes" id="UP001330184">
    <property type="component" value="Chromosome"/>
</dbReference>
<reference evidence="2 3" key="1">
    <citation type="submission" date="2023-01" db="EMBL/GenBank/DDBJ databases">
        <title>Complete genome sequence of Muricauda aquimarina strain IFOP_LL357.</title>
        <authorList>
            <person name="Gajardo G."/>
            <person name="Ueki S."/>
            <person name="Maruyama F."/>
        </authorList>
    </citation>
    <scope>NUCLEOTIDE SEQUENCE [LARGE SCALE GENOMIC DNA]</scope>
    <source>
        <strain evidence="2 3">IFOP_LL357</strain>
    </source>
</reference>
<dbReference type="SUPFAM" id="SSF54593">
    <property type="entry name" value="Glyoxalase/Bleomycin resistance protein/Dihydroxybiphenyl dioxygenase"/>
    <property type="match status" value="1"/>
</dbReference>